<dbReference type="GO" id="GO:0005615">
    <property type="term" value="C:extracellular space"/>
    <property type="evidence" value="ECO:0007669"/>
    <property type="project" value="TreeGrafter"/>
</dbReference>
<evidence type="ECO:0000313" key="2">
    <source>
        <dbReference type="EMBL" id="CAF0961421.1"/>
    </source>
</evidence>
<dbReference type="PANTHER" id="PTHR10974">
    <property type="entry name" value="FI08016P-RELATED"/>
    <property type="match status" value="1"/>
</dbReference>
<dbReference type="PANTHER" id="PTHR10974:SF1">
    <property type="entry name" value="FI08016P-RELATED"/>
    <property type="match status" value="1"/>
</dbReference>
<protein>
    <submittedName>
        <fullName evidence="2">Uncharacterized protein</fullName>
    </submittedName>
</protein>
<feature type="transmembrane region" description="Helical" evidence="1">
    <location>
        <begin position="24"/>
        <end position="41"/>
    </location>
</feature>
<name>A0A814E4W5_9BILA</name>
<sequence>MTHRIEKLFNNNVKNFNFFKSKKVYVVFLLILVIITYYLPITIDFNFSLKTNDNVDSDCLAANEIDLEKLLNRKKNILSHPPCPEEWVTITRTGLVIFKEKFSIVNCSYANVERIDDYEYSLTEFKQITNGSYVDTTKEFFHLKCYSQKEKFYTGFARIFKKQNEKTNFRDNKINVLVFLMDSLSREDWFENVPRSVDFLVNKLGAVIFNRYNTVGDGTTESLTPLLTSKKVNELPDVSRDQKNSSYVDEAFPFIWNDFKNELGYKTMYSEDMAFIGTFQMRFRGMRKPPVDHYP</sequence>
<evidence type="ECO:0000256" key="1">
    <source>
        <dbReference type="SAM" id="Phobius"/>
    </source>
</evidence>
<dbReference type="EMBL" id="CAJNOC010002985">
    <property type="protein sequence ID" value="CAF0961421.1"/>
    <property type="molecule type" value="Genomic_DNA"/>
</dbReference>
<evidence type="ECO:0000313" key="3">
    <source>
        <dbReference type="Proteomes" id="UP000663879"/>
    </source>
</evidence>
<feature type="non-terminal residue" evidence="2">
    <location>
        <position position="295"/>
    </location>
</feature>
<dbReference type="OrthoDB" id="413313at2759"/>
<comment type="caution">
    <text evidence="2">The sequence shown here is derived from an EMBL/GenBank/DDBJ whole genome shotgun (WGS) entry which is preliminary data.</text>
</comment>
<accession>A0A814E4W5</accession>
<organism evidence="2 3">
    <name type="scientific">Brachionus calyciflorus</name>
    <dbReference type="NCBI Taxonomy" id="104777"/>
    <lineage>
        <taxon>Eukaryota</taxon>
        <taxon>Metazoa</taxon>
        <taxon>Spiralia</taxon>
        <taxon>Gnathifera</taxon>
        <taxon>Rotifera</taxon>
        <taxon>Eurotatoria</taxon>
        <taxon>Monogononta</taxon>
        <taxon>Pseudotrocha</taxon>
        <taxon>Ploima</taxon>
        <taxon>Brachionidae</taxon>
        <taxon>Brachionus</taxon>
    </lineage>
</organism>
<gene>
    <name evidence="2" type="ORF">OXX778_LOCUS14468</name>
</gene>
<proteinExistence type="predicted"/>
<keyword evidence="3" id="KW-1185">Reference proteome</keyword>
<dbReference type="AlphaFoldDB" id="A0A814E4W5"/>
<reference evidence="2" key="1">
    <citation type="submission" date="2021-02" db="EMBL/GenBank/DDBJ databases">
        <authorList>
            <person name="Nowell W R."/>
        </authorList>
    </citation>
    <scope>NUCLEOTIDE SEQUENCE</scope>
    <source>
        <strain evidence="2">Ploen Becks lab</strain>
    </source>
</reference>
<keyword evidence="1" id="KW-0812">Transmembrane</keyword>
<dbReference type="Pfam" id="PF02995">
    <property type="entry name" value="DUF229"/>
    <property type="match status" value="1"/>
</dbReference>
<keyword evidence="1" id="KW-1133">Transmembrane helix</keyword>
<dbReference type="InterPro" id="IPR004245">
    <property type="entry name" value="DUF229"/>
</dbReference>
<keyword evidence="1" id="KW-0472">Membrane</keyword>
<dbReference type="Proteomes" id="UP000663879">
    <property type="component" value="Unassembled WGS sequence"/>
</dbReference>